<dbReference type="InterPro" id="IPR035441">
    <property type="entry name" value="TFIIS/LEDGF_dom_sf"/>
</dbReference>
<keyword evidence="2 3" id="KW-0539">Nucleus</keyword>
<dbReference type="InterPro" id="IPR003617">
    <property type="entry name" value="TFIIS/CRSP70_N_sub"/>
</dbReference>
<protein>
    <recommendedName>
        <fullName evidence="4">TFIIS N-terminal domain-containing protein</fullName>
    </recommendedName>
</protein>
<dbReference type="Pfam" id="PF08711">
    <property type="entry name" value="Med26"/>
    <property type="match status" value="1"/>
</dbReference>
<proteinExistence type="predicted"/>
<evidence type="ECO:0000313" key="6">
    <source>
        <dbReference type="Proteomes" id="UP000827092"/>
    </source>
</evidence>
<comment type="caution">
    <text evidence="5">The sequence shown here is derived from an EMBL/GenBank/DDBJ whole genome shotgun (WGS) entry which is preliminary data.</text>
</comment>
<feature type="domain" description="TFIIS N-terminal" evidence="4">
    <location>
        <begin position="45"/>
        <end position="119"/>
    </location>
</feature>
<dbReference type="InterPro" id="IPR017923">
    <property type="entry name" value="TFIIS_N"/>
</dbReference>
<dbReference type="Gene3D" id="1.10.472.30">
    <property type="entry name" value="Transcription elongation factor S-II, central domain"/>
    <property type="match status" value="1"/>
</dbReference>
<reference evidence="5 6" key="1">
    <citation type="journal article" date="2022" name="Nat. Ecol. Evol.">
        <title>A masculinizing supergene underlies an exaggerated male reproductive morph in a spider.</title>
        <authorList>
            <person name="Hendrickx F."/>
            <person name="De Corte Z."/>
            <person name="Sonet G."/>
            <person name="Van Belleghem S.M."/>
            <person name="Kostlbacher S."/>
            <person name="Vangestel C."/>
        </authorList>
    </citation>
    <scope>NUCLEOTIDE SEQUENCE [LARGE SCALE GENOMIC DNA]</scope>
    <source>
        <strain evidence="5">W744_W776</strain>
    </source>
</reference>
<evidence type="ECO:0000256" key="2">
    <source>
        <dbReference type="ARBA" id="ARBA00023242"/>
    </source>
</evidence>
<gene>
    <name evidence="5" type="ORF">JTE90_001727</name>
</gene>
<dbReference type="PROSITE" id="PS51319">
    <property type="entry name" value="TFIIS_N"/>
    <property type="match status" value="1"/>
</dbReference>
<sequence>MPKLKQAKLPFVKIPALPVKEQKCKEEPNLKQATLSSLKGVVVVEDLQRRKNILDNPRESDEIILTTLNYLMQKRPCKEVIDSTGIALTMKKLEKHSNTEISQKAKELRKSWKPNDSTKCQPTVEVRYDNLTRHIRRKAVQLFCEALGGQEEDDKLADSVEREIFHKCERLISKTYRKNVRKIVFILRHQETKKNELKQGDVTFVQFVANNINLPQRRS</sequence>
<dbReference type="SUPFAM" id="SSF47676">
    <property type="entry name" value="Conserved domain common to transcription factors TFIIS, elongin A, CRSP70"/>
    <property type="match status" value="1"/>
</dbReference>
<evidence type="ECO:0000259" key="4">
    <source>
        <dbReference type="PROSITE" id="PS51319"/>
    </source>
</evidence>
<dbReference type="EMBL" id="JAFNEN010000910">
    <property type="protein sequence ID" value="KAG8176207.1"/>
    <property type="molecule type" value="Genomic_DNA"/>
</dbReference>
<evidence type="ECO:0000256" key="1">
    <source>
        <dbReference type="ARBA" id="ARBA00004123"/>
    </source>
</evidence>
<dbReference type="InterPro" id="IPR036575">
    <property type="entry name" value="TFIIS_cen_dom_sf"/>
</dbReference>
<dbReference type="AlphaFoldDB" id="A0AAV6TXJ8"/>
<evidence type="ECO:0000256" key="3">
    <source>
        <dbReference type="PROSITE-ProRule" id="PRU00649"/>
    </source>
</evidence>
<evidence type="ECO:0000313" key="5">
    <source>
        <dbReference type="EMBL" id="KAG8176207.1"/>
    </source>
</evidence>
<dbReference type="GO" id="GO:0006351">
    <property type="term" value="P:DNA-templated transcription"/>
    <property type="evidence" value="ECO:0007669"/>
    <property type="project" value="InterPro"/>
</dbReference>
<dbReference type="Proteomes" id="UP000827092">
    <property type="component" value="Unassembled WGS sequence"/>
</dbReference>
<keyword evidence="6" id="KW-1185">Reference proteome</keyword>
<organism evidence="5 6">
    <name type="scientific">Oedothorax gibbosus</name>
    <dbReference type="NCBI Taxonomy" id="931172"/>
    <lineage>
        <taxon>Eukaryota</taxon>
        <taxon>Metazoa</taxon>
        <taxon>Ecdysozoa</taxon>
        <taxon>Arthropoda</taxon>
        <taxon>Chelicerata</taxon>
        <taxon>Arachnida</taxon>
        <taxon>Araneae</taxon>
        <taxon>Araneomorphae</taxon>
        <taxon>Entelegynae</taxon>
        <taxon>Araneoidea</taxon>
        <taxon>Linyphiidae</taxon>
        <taxon>Erigoninae</taxon>
        <taxon>Oedothorax</taxon>
    </lineage>
</organism>
<dbReference type="GO" id="GO:0005634">
    <property type="term" value="C:nucleus"/>
    <property type="evidence" value="ECO:0007669"/>
    <property type="project" value="UniProtKB-SubCell"/>
</dbReference>
<name>A0AAV6TXJ8_9ARAC</name>
<accession>A0AAV6TXJ8</accession>
<dbReference type="Gene3D" id="1.20.930.10">
    <property type="entry name" value="Conserved domain common to transcription factors TFIIS, elongin A, CRSP70"/>
    <property type="match status" value="1"/>
</dbReference>
<dbReference type="SMART" id="SM00509">
    <property type="entry name" value="TFS2N"/>
    <property type="match status" value="1"/>
</dbReference>
<comment type="subcellular location">
    <subcellularLocation>
        <location evidence="1 3">Nucleus</location>
    </subcellularLocation>
</comment>